<dbReference type="InterPro" id="IPR056884">
    <property type="entry name" value="NPHP3-like_N"/>
</dbReference>
<evidence type="ECO:0000313" key="4">
    <source>
        <dbReference type="Proteomes" id="UP001365128"/>
    </source>
</evidence>
<evidence type="ECO:0000256" key="1">
    <source>
        <dbReference type="ARBA" id="ARBA00022737"/>
    </source>
</evidence>
<dbReference type="SUPFAM" id="SSF52540">
    <property type="entry name" value="P-loop containing nucleoside triphosphate hydrolases"/>
    <property type="match status" value="1"/>
</dbReference>
<dbReference type="PANTHER" id="PTHR10039:SF5">
    <property type="entry name" value="NACHT DOMAIN-CONTAINING PROTEIN"/>
    <property type="match status" value="1"/>
</dbReference>
<dbReference type="InterPro" id="IPR027417">
    <property type="entry name" value="P-loop_NTPase"/>
</dbReference>
<feature type="domain" description="Nephrocystin 3-like N-terminal" evidence="2">
    <location>
        <begin position="189"/>
        <end position="294"/>
    </location>
</feature>
<keyword evidence="4" id="KW-1185">Reference proteome</keyword>
<sequence>MWPWRRKPEVEVSDGDIPYVKEEGIVVLHDDGPGAIADVCFQLLPNTLSQRGVKIRVLSFGHDARPVKWEGGSGHGRVFGYSRSLMQELADYREDLGAEICDRPILKDLSESFDNVAGQIEKYCCYETGSTSIAGVDIGLIVSETSATMNGAKLAAISEDHTNMCKFNSEQDPNYRAVYESITEAKSKTFQWLMDPSENQQSKFINFLRADDTLFWISGEPGAGKSTLMKFLYDHPALRTYLYSWSSREVYATASFYFLRRGEDLQKSLEGLLRSLLYQLVEQVPEFAPIVLHYQNLSGPWQLKRSNVLSLIA</sequence>
<keyword evidence="1" id="KW-0677">Repeat</keyword>
<evidence type="ECO:0000259" key="2">
    <source>
        <dbReference type="Pfam" id="PF24883"/>
    </source>
</evidence>
<protein>
    <recommendedName>
        <fullName evidence="2">Nephrocystin 3-like N-terminal domain-containing protein</fullName>
    </recommendedName>
</protein>
<gene>
    <name evidence="3" type="ORF">IWX46DRAFT_641184</name>
</gene>
<proteinExistence type="predicted"/>
<comment type="caution">
    <text evidence="3">The sequence shown here is derived from an EMBL/GenBank/DDBJ whole genome shotgun (WGS) entry which is preliminary data.</text>
</comment>
<evidence type="ECO:0000313" key="3">
    <source>
        <dbReference type="EMBL" id="KAK7545297.1"/>
    </source>
</evidence>
<dbReference type="PANTHER" id="PTHR10039">
    <property type="entry name" value="AMELOGENIN"/>
    <property type="match status" value="1"/>
</dbReference>
<organism evidence="3 4">
    <name type="scientific">Phyllosticta citricarpa</name>
    <dbReference type="NCBI Taxonomy" id="55181"/>
    <lineage>
        <taxon>Eukaryota</taxon>
        <taxon>Fungi</taxon>
        <taxon>Dikarya</taxon>
        <taxon>Ascomycota</taxon>
        <taxon>Pezizomycotina</taxon>
        <taxon>Dothideomycetes</taxon>
        <taxon>Dothideomycetes incertae sedis</taxon>
        <taxon>Botryosphaeriales</taxon>
        <taxon>Phyllostictaceae</taxon>
        <taxon>Phyllosticta</taxon>
    </lineage>
</organism>
<dbReference type="Pfam" id="PF24883">
    <property type="entry name" value="NPHP3_N"/>
    <property type="match status" value="1"/>
</dbReference>
<dbReference type="Proteomes" id="UP001365128">
    <property type="component" value="Unassembled WGS sequence"/>
</dbReference>
<reference evidence="3 4" key="1">
    <citation type="submission" date="2024-04" db="EMBL/GenBank/DDBJ databases">
        <title>Phyllosticta paracitricarpa is synonymous to the EU quarantine fungus P. citricarpa based on phylogenomic analyses.</title>
        <authorList>
            <consortium name="Lawrence Berkeley National Laboratory"/>
            <person name="Van Ingen-Buijs V.A."/>
            <person name="Van Westerhoven A.C."/>
            <person name="Haridas S."/>
            <person name="Skiadas P."/>
            <person name="Martin F."/>
            <person name="Groenewald J.Z."/>
            <person name="Crous P.W."/>
            <person name="Seidl M.F."/>
        </authorList>
    </citation>
    <scope>NUCLEOTIDE SEQUENCE [LARGE SCALE GENOMIC DNA]</scope>
    <source>
        <strain evidence="3 4">CBS 122670</strain>
    </source>
</reference>
<accession>A0ABR1MDB4</accession>
<name>A0ABR1MDB4_9PEZI</name>
<dbReference type="EMBL" id="JBBPDW010000018">
    <property type="protein sequence ID" value="KAK7545297.1"/>
    <property type="molecule type" value="Genomic_DNA"/>
</dbReference>